<keyword evidence="3" id="KW-1185">Reference proteome</keyword>
<protein>
    <submittedName>
        <fullName evidence="2">Hypothetical_protein</fullName>
    </submittedName>
</protein>
<dbReference type="Proteomes" id="UP001642409">
    <property type="component" value="Unassembled WGS sequence"/>
</dbReference>
<evidence type="ECO:0000313" key="1">
    <source>
        <dbReference type="EMBL" id="CAI9953821.1"/>
    </source>
</evidence>
<dbReference type="EMBL" id="CAXDID020000174">
    <property type="protein sequence ID" value="CAL6048299.1"/>
    <property type="molecule type" value="Genomic_DNA"/>
</dbReference>
<sequence length="107" mass="12060">MSCNFCIPKKSKLMLVQSPDIIIKDLEVIPAIDIESLSNNADLDKISVSSPILNIFKISDLQMEPPINKIEIQKEAESQEEPQVFDSKEVVMTREFVLEESVSVKPL</sequence>
<accession>A0AA86Q7X8</accession>
<reference evidence="1" key="1">
    <citation type="submission" date="2023-06" db="EMBL/GenBank/DDBJ databases">
        <authorList>
            <person name="Kurt Z."/>
        </authorList>
    </citation>
    <scope>NUCLEOTIDE SEQUENCE</scope>
</reference>
<comment type="caution">
    <text evidence="1">The sequence shown here is derived from an EMBL/GenBank/DDBJ whole genome shotgun (WGS) entry which is preliminary data.</text>
</comment>
<dbReference type="AlphaFoldDB" id="A0AA86Q7X8"/>
<proteinExistence type="predicted"/>
<evidence type="ECO:0000313" key="3">
    <source>
        <dbReference type="Proteomes" id="UP001642409"/>
    </source>
</evidence>
<reference evidence="2 3" key="2">
    <citation type="submission" date="2024-07" db="EMBL/GenBank/DDBJ databases">
        <authorList>
            <person name="Akdeniz Z."/>
        </authorList>
    </citation>
    <scope>NUCLEOTIDE SEQUENCE [LARGE SCALE GENOMIC DNA]</scope>
</reference>
<organism evidence="1">
    <name type="scientific">Hexamita inflata</name>
    <dbReference type="NCBI Taxonomy" id="28002"/>
    <lineage>
        <taxon>Eukaryota</taxon>
        <taxon>Metamonada</taxon>
        <taxon>Diplomonadida</taxon>
        <taxon>Hexamitidae</taxon>
        <taxon>Hexamitinae</taxon>
        <taxon>Hexamita</taxon>
    </lineage>
</organism>
<gene>
    <name evidence="1" type="ORF">HINF_LOCUS41466</name>
    <name evidence="2" type="ORF">HINF_LOCUS42625</name>
</gene>
<evidence type="ECO:0000313" key="2">
    <source>
        <dbReference type="EMBL" id="CAL6048299.1"/>
    </source>
</evidence>
<dbReference type="EMBL" id="CATOUU010000841">
    <property type="protein sequence ID" value="CAI9953821.1"/>
    <property type="molecule type" value="Genomic_DNA"/>
</dbReference>
<name>A0AA86Q7X8_9EUKA</name>